<feature type="compositionally biased region" description="Low complexity" evidence="1">
    <location>
        <begin position="51"/>
        <end position="63"/>
    </location>
</feature>
<dbReference type="Proteomes" id="UP000469763">
    <property type="component" value="Unassembled WGS sequence"/>
</dbReference>
<feature type="transmembrane region" description="Helical" evidence="2">
    <location>
        <begin position="6"/>
        <end position="26"/>
    </location>
</feature>
<sequence length="102" mass="11657">MPWWIWLLLVLFMLVMLIAGVVYAGLRAVAALHAVAGVGEKVSAPLAAMGEQRPQPRQEQAPPFVEPLNKPYDRYVAAHAEVLRRRAKKEDRRADVWRRWAE</sequence>
<protein>
    <submittedName>
        <fullName evidence="3">Uncharacterized protein</fullName>
    </submittedName>
</protein>
<organism evidence="3 4">
    <name type="scientific">Bifidobacterium avesanii</name>
    <dbReference type="NCBI Taxonomy" id="1798157"/>
    <lineage>
        <taxon>Bacteria</taxon>
        <taxon>Bacillati</taxon>
        <taxon>Actinomycetota</taxon>
        <taxon>Actinomycetes</taxon>
        <taxon>Bifidobacteriales</taxon>
        <taxon>Bifidobacteriaceae</taxon>
        <taxon>Bifidobacterium</taxon>
    </lineage>
</organism>
<keyword evidence="2" id="KW-0472">Membrane</keyword>
<evidence type="ECO:0000313" key="4">
    <source>
        <dbReference type="Proteomes" id="UP000469763"/>
    </source>
</evidence>
<dbReference type="EMBL" id="WHZY01000001">
    <property type="protein sequence ID" value="NEG77467.1"/>
    <property type="molecule type" value="Genomic_DNA"/>
</dbReference>
<evidence type="ECO:0000313" key="3">
    <source>
        <dbReference type="EMBL" id="NEG77467.1"/>
    </source>
</evidence>
<dbReference type="AlphaFoldDB" id="A0A7K3TEE2"/>
<evidence type="ECO:0000256" key="2">
    <source>
        <dbReference type="SAM" id="Phobius"/>
    </source>
</evidence>
<proteinExistence type="predicted"/>
<keyword evidence="2" id="KW-1133">Transmembrane helix</keyword>
<name>A0A7K3TEE2_9BIFI</name>
<accession>A0A7K3TEE2</accession>
<dbReference type="RefSeq" id="WP_152349397.1">
    <property type="nucleotide sequence ID" value="NZ_WBSN01000001.1"/>
</dbReference>
<reference evidence="3 4" key="1">
    <citation type="submission" date="2019-10" db="EMBL/GenBank/DDBJ databases">
        <title>Bifidobacterium from non-human primates.</title>
        <authorList>
            <person name="Modesto M."/>
        </authorList>
    </citation>
    <scope>NUCLEOTIDE SEQUENCE [LARGE SCALE GENOMIC DNA]</scope>
    <source>
        <strain evidence="3 4">TREC</strain>
    </source>
</reference>
<evidence type="ECO:0000256" key="1">
    <source>
        <dbReference type="SAM" id="MobiDB-lite"/>
    </source>
</evidence>
<feature type="region of interest" description="Disordered" evidence="1">
    <location>
        <begin position="47"/>
        <end position="68"/>
    </location>
</feature>
<gene>
    <name evidence="3" type="ORF">GFD22_00395</name>
</gene>
<keyword evidence="2" id="KW-0812">Transmembrane</keyword>
<comment type="caution">
    <text evidence="3">The sequence shown here is derived from an EMBL/GenBank/DDBJ whole genome shotgun (WGS) entry which is preliminary data.</text>
</comment>
<keyword evidence="4" id="KW-1185">Reference proteome</keyword>